<keyword evidence="3" id="KW-1185">Reference proteome</keyword>
<proteinExistence type="predicted"/>
<reference evidence="2 3" key="1">
    <citation type="journal article" date="2022" name="Nat. Ecol. Evol.">
        <title>A masculinizing supergene underlies an exaggerated male reproductive morph in a spider.</title>
        <authorList>
            <person name="Hendrickx F."/>
            <person name="De Corte Z."/>
            <person name="Sonet G."/>
            <person name="Van Belleghem S.M."/>
            <person name="Kostlbacher S."/>
            <person name="Vangestel C."/>
        </authorList>
    </citation>
    <scope>NUCLEOTIDE SEQUENCE [LARGE SCALE GENOMIC DNA]</scope>
    <source>
        <strain evidence="2">W744_W776</strain>
    </source>
</reference>
<sequence length="147" mass="16485">MNKKGKKYSLTSTKNRNWSEQKFHKGGYGEVSGRTKTGGHTDEQKGGKIFSDINQKSKLVRTEIHKGEYGEVSGRTKTGGHTDEQKGKKYSLTSTKNRNWSEQKFHKGGYGEVSGRTKTGGHTDEQKGEKIFSDINQKSKLVRTEIS</sequence>
<dbReference type="AlphaFoldDB" id="A0AAV6VL82"/>
<evidence type="ECO:0000313" key="3">
    <source>
        <dbReference type="Proteomes" id="UP000827092"/>
    </source>
</evidence>
<dbReference type="EMBL" id="JAFNEN010000053">
    <property type="protein sequence ID" value="KAG8197562.1"/>
    <property type="molecule type" value="Genomic_DNA"/>
</dbReference>
<feature type="region of interest" description="Disordered" evidence="1">
    <location>
        <begin position="1"/>
        <end position="147"/>
    </location>
</feature>
<feature type="compositionally biased region" description="Basic and acidic residues" evidence="1">
    <location>
        <begin position="60"/>
        <end position="69"/>
    </location>
</feature>
<gene>
    <name evidence="2" type="ORF">JTE90_021293</name>
</gene>
<comment type="caution">
    <text evidence="2">The sequence shown here is derived from an EMBL/GenBank/DDBJ whole genome shotgun (WGS) entry which is preliminary data.</text>
</comment>
<evidence type="ECO:0000313" key="2">
    <source>
        <dbReference type="EMBL" id="KAG8197562.1"/>
    </source>
</evidence>
<dbReference type="Proteomes" id="UP000827092">
    <property type="component" value="Unassembled WGS sequence"/>
</dbReference>
<feature type="compositionally biased region" description="Basic and acidic residues" evidence="1">
    <location>
        <begin position="121"/>
        <end position="132"/>
    </location>
</feature>
<protein>
    <submittedName>
        <fullName evidence="2">Uncharacterized protein</fullName>
    </submittedName>
</protein>
<evidence type="ECO:0000256" key="1">
    <source>
        <dbReference type="SAM" id="MobiDB-lite"/>
    </source>
</evidence>
<accession>A0AAV6VL82</accession>
<name>A0AAV6VL82_9ARAC</name>
<organism evidence="2 3">
    <name type="scientific">Oedothorax gibbosus</name>
    <dbReference type="NCBI Taxonomy" id="931172"/>
    <lineage>
        <taxon>Eukaryota</taxon>
        <taxon>Metazoa</taxon>
        <taxon>Ecdysozoa</taxon>
        <taxon>Arthropoda</taxon>
        <taxon>Chelicerata</taxon>
        <taxon>Arachnida</taxon>
        <taxon>Araneae</taxon>
        <taxon>Araneomorphae</taxon>
        <taxon>Entelegynae</taxon>
        <taxon>Araneoidea</taxon>
        <taxon>Linyphiidae</taxon>
        <taxon>Erigoninae</taxon>
        <taxon>Oedothorax</taxon>
    </lineage>
</organism>